<protein>
    <recommendedName>
        <fullName evidence="3">serine-type D-Ala-D-Ala carboxypeptidase</fullName>
        <ecNumber evidence="3">3.4.16.4</ecNumber>
    </recommendedName>
</protein>
<dbReference type="InterPro" id="IPR012907">
    <property type="entry name" value="Peptidase_S11_C"/>
</dbReference>
<name>A0ABS2QT16_9BACI</name>
<proteinExistence type="inferred from homology"/>
<keyword evidence="4 16" id="KW-0121">Carboxypeptidase</keyword>
<dbReference type="RefSeq" id="WP_205183294.1">
    <property type="nucleotide sequence ID" value="NZ_JAFBFC010000001.1"/>
</dbReference>
<comment type="similarity">
    <text evidence="2 12">Belongs to the peptidase S11 family.</text>
</comment>
<evidence type="ECO:0000256" key="1">
    <source>
        <dbReference type="ARBA" id="ARBA00004752"/>
    </source>
</evidence>
<evidence type="ECO:0000256" key="12">
    <source>
        <dbReference type="RuleBase" id="RU004016"/>
    </source>
</evidence>
<keyword evidence="17" id="KW-1185">Reference proteome</keyword>
<keyword evidence="6 13" id="KW-0732">Signal</keyword>
<comment type="catalytic activity">
    <reaction evidence="11">
        <text>Preferential cleavage: (Ac)2-L-Lys-D-Ala-|-D-Ala. Also transpeptidation of peptidyl-alanyl moieties that are N-acyl substituents of D-alanine.</text>
        <dbReference type="EC" id="3.4.16.4"/>
    </reaction>
</comment>
<keyword evidence="10" id="KW-0961">Cell wall biogenesis/degradation</keyword>
<evidence type="ECO:0000256" key="11">
    <source>
        <dbReference type="ARBA" id="ARBA00034000"/>
    </source>
</evidence>
<evidence type="ECO:0000256" key="8">
    <source>
        <dbReference type="ARBA" id="ARBA00022960"/>
    </source>
</evidence>
<dbReference type="GO" id="GO:0009002">
    <property type="term" value="F:serine-type D-Ala-D-Ala carboxypeptidase activity"/>
    <property type="evidence" value="ECO:0007669"/>
    <property type="project" value="UniProtKB-EC"/>
</dbReference>
<evidence type="ECO:0000256" key="4">
    <source>
        <dbReference type="ARBA" id="ARBA00022645"/>
    </source>
</evidence>
<gene>
    <name evidence="16" type="ORF">JOC83_000500</name>
</gene>
<dbReference type="PANTHER" id="PTHR21581">
    <property type="entry name" value="D-ALANYL-D-ALANINE CARBOXYPEPTIDASE"/>
    <property type="match status" value="1"/>
</dbReference>
<keyword evidence="9" id="KW-0573">Peptidoglycan synthesis</keyword>
<dbReference type="Pfam" id="PF07943">
    <property type="entry name" value="PBP5_C"/>
    <property type="match status" value="1"/>
</dbReference>
<evidence type="ECO:0000256" key="10">
    <source>
        <dbReference type="ARBA" id="ARBA00023316"/>
    </source>
</evidence>
<dbReference type="Pfam" id="PF00768">
    <property type="entry name" value="Peptidase_S11"/>
    <property type="match status" value="1"/>
</dbReference>
<evidence type="ECO:0000256" key="6">
    <source>
        <dbReference type="ARBA" id="ARBA00022729"/>
    </source>
</evidence>
<reference evidence="16 17" key="1">
    <citation type="submission" date="2021-01" db="EMBL/GenBank/DDBJ databases">
        <title>Genomic Encyclopedia of Type Strains, Phase IV (KMG-IV): sequencing the most valuable type-strain genomes for metagenomic binning, comparative biology and taxonomic classification.</title>
        <authorList>
            <person name="Goeker M."/>
        </authorList>
    </citation>
    <scope>NUCLEOTIDE SEQUENCE [LARGE SCALE GENOMIC DNA]</scope>
    <source>
        <strain evidence="16 17">DSM 104297</strain>
    </source>
</reference>
<evidence type="ECO:0000256" key="5">
    <source>
        <dbReference type="ARBA" id="ARBA00022670"/>
    </source>
</evidence>
<evidence type="ECO:0000259" key="15">
    <source>
        <dbReference type="Pfam" id="PF07943"/>
    </source>
</evidence>
<evidence type="ECO:0000313" key="16">
    <source>
        <dbReference type="EMBL" id="MBM7701674.1"/>
    </source>
</evidence>
<evidence type="ECO:0000256" key="9">
    <source>
        <dbReference type="ARBA" id="ARBA00022984"/>
    </source>
</evidence>
<evidence type="ECO:0000256" key="13">
    <source>
        <dbReference type="SAM" id="SignalP"/>
    </source>
</evidence>
<dbReference type="Gene3D" id="2.30.140.30">
    <property type="match status" value="1"/>
</dbReference>
<dbReference type="Gene3D" id="3.40.710.10">
    <property type="entry name" value="DD-peptidase/beta-lactamase superfamily"/>
    <property type="match status" value="1"/>
</dbReference>
<evidence type="ECO:0000256" key="3">
    <source>
        <dbReference type="ARBA" id="ARBA00012448"/>
    </source>
</evidence>
<dbReference type="PRINTS" id="PR00725">
    <property type="entry name" value="DADACBPTASE1"/>
</dbReference>
<dbReference type="InterPro" id="IPR001967">
    <property type="entry name" value="Peptidase_S11_N"/>
</dbReference>
<accession>A0ABS2QT16</accession>
<feature type="chain" id="PRO_5045209771" description="serine-type D-Ala-D-Ala carboxypeptidase" evidence="13">
    <location>
        <begin position="21"/>
        <end position="383"/>
    </location>
</feature>
<comment type="caution">
    <text evidence="16">The sequence shown here is derived from an EMBL/GenBank/DDBJ whole genome shotgun (WGS) entry which is preliminary data.</text>
</comment>
<organism evidence="16 17">
    <name type="scientific">Priestia iocasae</name>
    <dbReference type="NCBI Taxonomy" id="2291674"/>
    <lineage>
        <taxon>Bacteria</taxon>
        <taxon>Bacillati</taxon>
        <taxon>Bacillota</taxon>
        <taxon>Bacilli</taxon>
        <taxon>Bacillales</taxon>
        <taxon>Bacillaceae</taxon>
        <taxon>Priestia</taxon>
    </lineage>
</organism>
<keyword evidence="8" id="KW-0133">Cell shape</keyword>
<evidence type="ECO:0000313" key="17">
    <source>
        <dbReference type="Proteomes" id="UP000809829"/>
    </source>
</evidence>
<feature type="domain" description="Peptidase S11 D-alanyl-D-alanine carboxypeptidase A N-terminal" evidence="14">
    <location>
        <begin position="28"/>
        <end position="254"/>
    </location>
</feature>
<dbReference type="PANTHER" id="PTHR21581:SF33">
    <property type="entry name" value="D-ALANYL-D-ALANINE CARBOXYPEPTIDASE DACB"/>
    <property type="match status" value="1"/>
</dbReference>
<feature type="signal peptide" evidence="13">
    <location>
        <begin position="1"/>
        <end position="20"/>
    </location>
</feature>
<dbReference type="EC" id="3.4.16.4" evidence="3"/>
<dbReference type="Proteomes" id="UP000809829">
    <property type="component" value="Unassembled WGS sequence"/>
</dbReference>
<dbReference type="InterPro" id="IPR012338">
    <property type="entry name" value="Beta-lactam/transpept-like"/>
</dbReference>
<feature type="domain" description="Peptidase S11 D-Ala-D-Ala carboxypeptidase A C-terminal" evidence="15">
    <location>
        <begin position="271"/>
        <end position="356"/>
    </location>
</feature>
<dbReference type="SUPFAM" id="SSF56601">
    <property type="entry name" value="beta-lactamase/transpeptidase-like"/>
    <property type="match status" value="1"/>
</dbReference>
<evidence type="ECO:0000256" key="7">
    <source>
        <dbReference type="ARBA" id="ARBA00022801"/>
    </source>
</evidence>
<keyword evidence="5" id="KW-0645">Protease</keyword>
<dbReference type="InterPro" id="IPR018044">
    <property type="entry name" value="Peptidase_S11"/>
</dbReference>
<sequence length="383" mass="43190">MKRMYKIMVYIILLSMCFHIAPYQPSAENSVSAHNAVLIEQHSGRILYEKAPHEKQRIASITKIMTAILAIESGKIDQVVKVSPNAIGVEGSSLYLVDGEKIKLKDLVYGLMLRSGNDSAVAIAEEVGGSLEGFVYLMNQKAEELGMVNTHFANPHGLDDHEDHYSTAYDMALLTRYAMQNEIYKEISGTKLYRMPHPEEKWDRVWKNKNKLLTNLYPYTTGGKTGYTKRAKRTLVTTASKDGLDLIAVTLNAPSDWNDHISMYESAFSSYKLTKVIKEGEFEGSNDPYYKHKLYVKRDVLYPLQEDEKSSIKLEAKLLKPSENWGDHASTPNIVGRINVYHNGEVIDHVSVYYKKGADEGGNGFWNKIKGMIFSFLGVRSNG</sequence>
<dbReference type="EMBL" id="JAFBFC010000001">
    <property type="protein sequence ID" value="MBM7701674.1"/>
    <property type="molecule type" value="Genomic_DNA"/>
</dbReference>
<comment type="pathway">
    <text evidence="1">Cell wall biogenesis; peptidoglycan biosynthesis.</text>
</comment>
<keyword evidence="7 16" id="KW-0378">Hydrolase</keyword>
<evidence type="ECO:0000256" key="2">
    <source>
        <dbReference type="ARBA" id="ARBA00007164"/>
    </source>
</evidence>
<evidence type="ECO:0000259" key="14">
    <source>
        <dbReference type="Pfam" id="PF00768"/>
    </source>
</evidence>